<dbReference type="CDD" id="cd03699">
    <property type="entry name" value="EF4_II"/>
    <property type="match status" value="1"/>
</dbReference>
<dbReference type="InterPro" id="IPR038363">
    <property type="entry name" value="LepA_C_sf"/>
</dbReference>
<evidence type="ECO:0000313" key="8">
    <source>
        <dbReference type="EMBL" id="EME26391.1"/>
    </source>
</evidence>
<name>M2VT90_GALSU</name>
<evidence type="ECO:0000256" key="5">
    <source>
        <dbReference type="ARBA" id="ARBA00023134"/>
    </source>
</evidence>
<dbReference type="InterPro" id="IPR027417">
    <property type="entry name" value="P-loop_NTPase"/>
</dbReference>
<dbReference type="CDD" id="cd01890">
    <property type="entry name" value="LepA"/>
    <property type="match status" value="1"/>
</dbReference>
<evidence type="ECO:0000256" key="6">
    <source>
        <dbReference type="HAMAP-Rule" id="MF_03137"/>
    </source>
</evidence>
<comment type="catalytic activity">
    <reaction evidence="6">
        <text>GTP + H2O = GDP + phosphate + H(+)</text>
        <dbReference type="Rhea" id="RHEA:19669"/>
        <dbReference type="ChEBI" id="CHEBI:15377"/>
        <dbReference type="ChEBI" id="CHEBI:15378"/>
        <dbReference type="ChEBI" id="CHEBI:37565"/>
        <dbReference type="ChEBI" id="CHEBI:43474"/>
        <dbReference type="ChEBI" id="CHEBI:58189"/>
        <dbReference type="EC" id="3.6.5.n1"/>
    </reaction>
</comment>
<dbReference type="InterPro" id="IPR031157">
    <property type="entry name" value="G_TR_CS"/>
</dbReference>
<dbReference type="PROSITE" id="PS00301">
    <property type="entry name" value="G_TR_1"/>
    <property type="match status" value="1"/>
</dbReference>
<evidence type="ECO:0000256" key="4">
    <source>
        <dbReference type="ARBA" id="ARBA00022917"/>
    </source>
</evidence>
<dbReference type="InterPro" id="IPR004161">
    <property type="entry name" value="EFTu-like_2"/>
</dbReference>
<dbReference type="InterPro" id="IPR000795">
    <property type="entry name" value="T_Tr_GTP-bd_dom"/>
</dbReference>
<evidence type="ECO:0000313" key="9">
    <source>
        <dbReference type="Proteomes" id="UP000030680"/>
    </source>
</evidence>
<dbReference type="PROSITE" id="PS51722">
    <property type="entry name" value="G_TR_2"/>
    <property type="match status" value="1"/>
</dbReference>
<accession>M2VT90</accession>
<dbReference type="InterPro" id="IPR006297">
    <property type="entry name" value="EF-4"/>
</dbReference>
<evidence type="ECO:0000256" key="2">
    <source>
        <dbReference type="ARBA" id="ARBA00022741"/>
    </source>
</evidence>
<dbReference type="GO" id="GO:0045727">
    <property type="term" value="P:positive regulation of translation"/>
    <property type="evidence" value="ECO:0007669"/>
    <property type="project" value="UniProtKB-UniRule"/>
</dbReference>
<reference evidence="9" key="1">
    <citation type="journal article" date="2013" name="Science">
        <title>Gene transfer from bacteria and archaea facilitated evolution of an extremophilic eukaryote.</title>
        <authorList>
            <person name="Schonknecht G."/>
            <person name="Chen W.H."/>
            <person name="Ternes C.M."/>
            <person name="Barbier G.G."/>
            <person name="Shrestha R.P."/>
            <person name="Stanke M."/>
            <person name="Brautigam A."/>
            <person name="Baker B.J."/>
            <person name="Banfield J.F."/>
            <person name="Garavito R.M."/>
            <person name="Carr K."/>
            <person name="Wilkerson C."/>
            <person name="Rensing S.A."/>
            <person name="Gagneul D."/>
            <person name="Dickenson N.E."/>
            <person name="Oesterhelt C."/>
            <person name="Lercher M.J."/>
            <person name="Weber A.P."/>
        </authorList>
    </citation>
    <scope>NUCLEOTIDE SEQUENCE [LARGE SCALE GENOMIC DNA]</scope>
    <source>
        <strain evidence="9">074W</strain>
    </source>
</reference>
<dbReference type="GO" id="GO:0043022">
    <property type="term" value="F:ribosome binding"/>
    <property type="evidence" value="ECO:0007669"/>
    <property type="project" value="UniProtKB-UniRule"/>
</dbReference>
<dbReference type="EC" id="3.6.5.n1" evidence="6"/>
<dbReference type="AlphaFoldDB" id="M2VT90"/>
<comment type="similarity">
    <text evidence="1">Belongs to the TRAFAC class translation factor GTPase superfamily. Classic translation factor GTPase family. LepA subfamily.</text>
</comment>
<dbReference type="GeneID" id="17085379"/>
<keyword evidence="6" id="KW-0496">Mitochondrion</keyword>
<dbReference type="FunFam" id="3.30.70.2570:FF:000001">
    <property type="entry name" value="Translation factor GUF1, mitochondrial"/>
    <property type="match status" value="1"/>
</dbReference>
<dbReference type="eggNOG" id="KOG0462">
    <property type="taxonomic scope" value="Eukaryota"/>
</dbReference>
<dbReference type="SMART" id="SM00838">
    <property type="entry name" value="EFG_C"/>
    <property type="match status" value="1"/>
</dbReference>
<dbReference type="NCBIfam" id="TIGR00231">
    <property type="entry name" value="small_GTP"/>
    <property type="match status" value="1"/>
</dbReference>
<proteinExistence type="inferred from homology"/>
<dbReference type="InterPro" id="IPR000640">
    <property type="entry name" value="EFG_V-like"/>
</dbReference>
<organism evidence="8 9">
    <name type="scientific">Galdieria sulphuraria</name>
    <name type="common">Red alga</name>
    <dbReference type="NCBI Taxonomy" id="130081"/>
    <lineage>
        <taxon>Eukaryota</taxon>
        <taxon>Rhodophyta</taxon>
        <taxon>Bangiophyceae</taxon>
        <taxon>Galdieriales</taxon>
        <taxon>Galdieriaceae</taxon>
        <taxon>Galdieria</taxon>
    </lineage>
</organism>
<keyword evidence="6" id="KW-0472">Membrane</keyword>
<gene>
    <name evidence="8" type="ORF">Gasu_59530</name>
</gene>
<dbReference type="Pfam" id="PF00679">
    <property type="entry name" value="EFG_C"/>
    <property type="match status" value="1"/>
</dbReference>
<dbReference type="Proteomes" id="UP000030680">
    <property type="component" value="Unassembled WGS sequence"/>
</dbReference>
<dbReference type="CDD" id="cd16260">
    <property type="entry name" value="EF4_III"/>
    <property type="match status" value="1"/>
</dbReference>
<dbReference type="Pfam" id="PF03144">
    <property type="entry name" value="GTP_EFTU_D2"/>
    <property type="match status" value="1"/>
</dbReference>
<dbReference type="HAMAP" id="MF_00071">
    <property type="entry name" value="LepA"/>
    <property type="match status" value="1"/>
</dbReference>
<keyword evidence="9" id="KW-1185">Reference proteome</keyword>
<dbReference type="SUPFAM" id="SSF54980">
    <property type="entry name" value="EF-G C-terminal domain-like"/>
    <property type="match status" value="2"/>
</dbReference>
<comment type="function">
    <text evidence="6">Promotes mitochondrial protein synthesis. May act as a fidelity factor of the translation reaction, by catalyzing a one-codon backward translocation of tRNAs on improperly translocated ribosomes. Binds to mitochondrial ribosomes in a GTP-dependent manner.</text>
</comment>
<dbReference type="RefSeq" id="XP_005702911.1">
    <property type="nucleotide sequence ID" value="XM_005702854.1"/>
</dbReference>
<dbReference type="Pfam" id="PF00009">
    <property type="entry name" value="GTP_EFTU"/>
    <property type="match status" value="1"/>
</dbReference>
<dbReference type="GO" id="GO:0005525">
    <property type="term" value="F:GTP binding"/>
    <property type="evidence" value="ECO:0007669"/>
    <property type="project" value="UniProtKB-UniRule"/>
</dbReference>
<dbReference type="EMBL" id="KB454550">
    <property type="protein sequence ID" value="EME26391.1"/>
    <property type="molecule type" value="Genomic_DNA"/>
</dbReference>
<sequence>MPKRVDSCRGKCLRCNRHILYGFCNTSFQLYDFRVNCSRWVSTKRHVGLSSLKGNKPWLWLGKHLLHVGYSRSIIFPVSLSMAEISTHSKGEEQTIENVSPQQIRNFCIIAHIDHGKSTLADRLLQLTNTVSNRDMKEQFLDSMDLERERGITIKLQTARMSYTAADGKQYILNLIDTPGHVDFSYEVSRSLVACEGAILVVDASQGVEAQTLANVYLASESGLEIIPVLNKVDLPSAEPLRVKQEIEQMIGLDTSDCLEISAKTGKNVEKVLEYIVEYIPPPKDRSDAPLRALIFDSYYDSYRGVIVYFRIFDGILETGRKIRFMNSQKDFETVEIGVLAPHQVSVARLGPGEVGYLVAGIKTVQDARVGDTITLASQPAHSPLAGYKEAKPMVFCGLYPADADQFEDLREALERLKLNDSALSYEPESSSAMGFGFRCGFLGLLHMEIVCERLSREYGLDLVTTSPSVGYYVHLEKKSPLLIQNPCELPEPHLIDHIEEPYVRLEIITPSEFVGSLMELTQSRRGIFQDMKYITATRTSLIYELPLAELVTNFFDLVKSRSRGYASMEYHWSGYRVGDLVKLEVAVNGEKVDALCNIVHRDKAYSIARALTERLKELIPRQQFRIPVQGMIGSRVIASEHIPALRKDVLAKCYGGDISRKKKLLKKQAEGKKKMKAIGKVDVPQEAFRAMLSLKQTDD</sequence>
<dbReference type="SUPFAM" id="SSF52540">
    <property type="entry name" value="P-loop containing nucleoside triphosphate hydrolases"/>
    <property type="match status" value="1"/>
</dbReference>
<dbReference type="FunFam" id="3.30.70.240:FF:000007">
    <property type="entry name" value="Translation factor GUF1, mitochondrial"/>
    <property type="match status" value="1"/>
</dbReference>
<dbReference type="FunFam" id="3.30.70.870:FF:000004">
    <property type="entry name" value="Translation factor GUF1, mitochondrial"/>
    <property type="match status" value="1"/>
</dbReference>
<feature type="binding site" evidence="6">
    <location>
        <begin position="111"/>
        <end position="118"/>
    </location>
    <ligand>
        <name>GTP</name>
        <dbReference type="ChEBI" id="CHEBI:37565"/>
    </ligand>
</feature>
<dbReference type="InterPro" id="IPR035654">
    <property type="entry name" value="LepA_IV"/>
</dbReference>
<dbReference type="Gramene" id="EME26391">
    <property type="protein sequence ID" value="EME26391"/>
    <property type="gene ID" value="Gasu_59530"/>
</dbReference>
<dbReference type="Gene3D" id="3.30.70.870">
    <property type="entry name" value="Elongation Factor G (Translational Gtpase), domain 3"/>
    <property type="match status" value="1"/>
</dbReference>
<dbReference type="FunFam" id="3.40.50.300:FF:000078">
    <property type="entry name" value="Elongation factor 4"/>
    <property type="match status" value="1"/>
</dbReference>
<dbReference type="SUPFAM" id="SSF50447">
    <property type="entry name" value="Translation proteins"/>
    <property type="match status" value="1"/>
</dbReference>
<dbReference type="InterPro" id="IPR013842">
    <property type="entry name" value="LepA_CTD"/>
</dbReference>
<dbReference type="Gene3D" id="3.40.50.300">
    <property type="entry name" value="P-loop containing nucleotide triphosphate hydrolases"/>
    <property type="match status" value="1"/>
</dbReference>
<dbReference type="NCBIfam" id="TIGR01393">
    <property type="entry name" value="lepA"/>
    <property type="match status" value="1"/>
</dbReference>
<dbReference type="InterPro" id="IPR005225">
    <property type="entry name" value="Small_GTP-bd"/>
</dbReference>
<keyword evidence="4 6" id="KW-0648">Protein biosynthesis</keyword>
<keyword evidence="5 6" id="KW-0342">GTP-binding</keyword>
<dbReference type="Gene3D" id="3.30.70.2570">
    <property type="entry name" value="Elongation factor 4, C-terminal domain"/>
    <property type="match status" value="1"/>
</dbReference>
<dbReference type="Pfam" id="PF06421">
    <property type="entry name" value="LepA_C"/>
    <property type="match status" value="1"/>
</dbReference>
<dbReference type="OrthoDB" id="1074at2759"/>
<feature type="domain" description="Tr-type G" evidence="7">
    <location>
        <begin position="102"/>
        <end position="284"/>
    </location>
</feature>
<dbReference type="InterPro" id="IPR009000">
    <property type="entry name" value="Transl_B-barrel_sf"/>
</dbReference>
<comment type="subcellular location">
    <subcellularLocation>
        <location evidence="6">Mitochondrion inner membrane</location>
        <topology evidence="6">Peripheral membrane protein</topology>
        <orientation evidence="6">Matrix side</orientation>
    </subcellularLocation>
</comment>
<dbReference type="PANTHER" id="PTHR43512">
    <property type="entry name" value="TRANSLATION FACTOR GUF1-RELATED"/>
    <property type="match status" value="1"/>
</dbReference>
<dbReference type="PRINTS" id="PR00315">
    <property type="entry name" value="ELONGATNFCT"/>
</dbReference>
<dbReference type="OMA" id="EYSFVGY"/>
<feature type="binding site" evidence="6">
    <location>
        <begin position="231"/>
        <end position="234"/>
    </location>
    <ligand>
        <name>GTP</name>
        <dbReference type="ChEBI" id="CHEBI:37565"/>
    </ligand>
</feature>
<dbReference type="FunFam" id="2.40.30.10:FF:000015">
    <property type="entry name" value="Translation factor GUF1, mitochondrial"/>
    <property type="match status" value="1"/>
</dbReference>
<dbReference type="GO" id="GO:0003924">
    <property type="term" value="F:GTPase activity"/>
    <property type="evidence" value="ECO:0007669"/>
    <property type="project" value="UniProtKB-UniRule"/>
</dbReference>
<dbReference type="CDD" id="cd03709">
    <property type="entry name" value="lepA_C"/>
    <property type="match status" value="1"/>
</dbReference>
<dbReference type="GO" id="GO:0006412">
    <property type="term" value="P:translation"/>
    <property type="evidence" value="ECO:0007669"/>
    <property type="project" value="UniProtKB-KW"/>
</dbReference>
<dbReference type="KEGG" id="gsl:Gasu_59530"/>
<keyword evidence="2 6" id="KW-0547">Nucleotide-binding</keyword>
<dbReference type="STRING" id="130081.M2VT90"/>
<dbReference type="GO" id="GO:0005759">
    <property type="term" value="C:mitochondrial matrix"/>
    <property type="evidence" value="ECO:0007669"/>
    <property type="project" value="UniProtKB-UniRule"/>
</dbReference>
<dbReference type="PANTHER" id="PTHR43512:SF4">
    <property type="entry name" value="TRANSLATION FACTOR GUF1 HOMOLOG, CHLOROPLASTIC"/>
    <property type="match status" value="1"/>
</dbReference>
<evidence type="ECO:0000256" key="1">
    <source>
        <dbReference type="ARBA" id="ARBA00005454"/>
    </source>
</evidence>
<keyword evidence="6" id="KW-0999">Mitochondrion inner membrane</keyword>
<feature type="binding site" evidence="6">
    <location>
        <begin position="177"/>
        <end position="181"/>
    </location>
    <ligand>
        <name>GTP</name>
        <dbReference type="ChEBI" id="CHEBI:37565"/>
    </ligand>
</feature>
<evidence type="ECO:0000259" key="7">
    <source>
        <dbReference type="PROSITE" id="PS51722"/>
    </source>
</evidence>
<comment type="similarity">
    <text evidence="6">Belongs to the GTP-binding elongation factor family. LepA subfamily.</text>
</comment>
<keyword evidence="3 6" id="KW-0378">Hydrolase</keyword>
<dbReference type="GO" id="GO:0005743">
    <property type="term" value="C:mitochondrial inner membrane"/>
    <property type="evidence" value="ECO:0007669"/>
    <property type="project" value="UniProtKB-SubCell"/>
</dbReference>
<evidence type="ECO:0000256" key="3">
    <source>
        <dbReference type="ARBA" id="ARBA00022801"/>
    </source>
</evidence>
<dbReference type="Gene3D" id="2.40.30.10">
    <property type="entry name" value="Translation factors"/>
    <property type="match status" value="1"/>
</dbReference>
<protein>
    <recommendedName>
        <fullName evidence="6">Translation factor GUF1 homolog, mitochondrial</fullName>
        <ecNumber evidence="6">3.6.5.n1</ecNumber>
    </recommendedName>
    <alternativeName>
        <fullName evidence="6">Elongation factor 4 homolog</fullName>
        <shortName evidence="6">EF-4</shortName>
    </alternativeName>
    <alternativeName>
        <fullName evidence="6">GTPase GUF1 homolog</fullName>
    </alternativeName>
    <alternativeName>
        <fullName evidence="6">Ribosomal back-translocase</fullName>
    </alternativeName>
</protein>
<dbReference type="Gene3D" id="3.30.70.240">
    <property type="match status" value="1"/>
</dbReference>
<dbReference type="InterPro" id="IPR035647">
    <property type="entry name" value="EFG_III/V"/>
</dbReference>